<accession>C9Y6Q5</accession>
<dbReference type="EMBL" id="FN543101">
    <property type="protein sequence ID" value="CBA26544.1"/>
    <property type="molecule type" value="Genomic_DNA"/>
</dbReference>
<dbReference type="AlphaFoldDB" id="C9Y6Q5"/>
<protein>
    <submittedName>
        <fullName evidence="1">Uncharacterized protein</fullName>
    </submittedName>
</protein>
<gene>
    <name evidence="1" type="ORF">Csp_E36320</name>
</gene>
<evidence type="ECO:0000313" key="1">
    <source>
        <dbReference type="EMBL" id="CBA26544.1"/>
    </source>
</evidence>
<sequence length="340" mass="35267">MGASEISTDTTTESFDVLASIGDTWRLSVVKATGAYTLTPNNSLYGLTQETGTLNRTVSGDFVTYALAKKVNLSQDTRTGALVGSMTVGSQTATVSGTPYQVSDATKLAGTYSFMGTTRDKGTSANSEFFAGQILISNDGTTATFCVGGKVDSAGGCVDVDTTDAATPQKATISLAKETGTNGGFYKLTAMGSDNQAHDWGNLMVQNGNLGTVLLIDRFGNGDNGTSSTVRVGNFYAVKAQTLAGTELDGSWKCDTSNGVATLAINGTTNTVSNPNETPSSWAETLSFNSVNSSNGGLLSFPSYVVTTYQNRGTLILPMSASLMAIENQSVKGISLCSKQ</sequence>
<name>C9Y6Q5_CURXX</name>
<organism evidence="1">
    <name type="scientific">Curvibacter symbiont subsp. Hydra magnipapillata</name>
    <dbReference type="NCBI Taxonomy" id="667019"/>
    <lineage>
        <taxon>Bacteria</taxon>
        <taxon>Pseudomonadati</taxon>
        <taxon>Pseudomonadota</taxon>
        <taxon>Betaproteobacteria</taxon>
        <taxon>Burkholderiales</taxon>
        <taxon>Comamonadaceae</taxon>
        <taxon>Curvibacter</taxon>
    </lineage>
</organism>
<proteinExistence type="predicted"/>
<reference evidence="1" key="1">
    <citation type="journal article" date="2010" name="Nature">
        <title>The Dynamic genome of Hydra.</title>
        <authorList>
            <person name="Chapman J.A."/>
            <person name="Kirkness E.F."/>
            <person name="Simakov O."/>
            <person name="Hampson S.E."/>
            <person name="Mitros T."/>
            <person name="Weinmaier T."/>
            <person name="Rattei T."/>
            <person name="Balasubramanian P.G."/>
            <person name="Borman J."/>
            <person name="Busam D."/>
            <person name="Disbennett K."/>
            <person name="Pfannkoch C."/>
            <person name="Sumin N."/>
            <person name="Sutton G."/>
            <person name="Viswanathan L."/>
            <person name="Walenz B."/>
            <person name="Goodstein D.M."/>
            <person name="Hellsten U."/>
            <person name="Kawashima T."/>
            <person name="Prochnik S.E."/>
            <person name="Putnam N.H."/>
            <person name="Shu S."/>
            <person name="Blumberg B."/>
            <person name="Dana C.E."/>
            <person name="Gee L."/>
            <person name="Kibler D.F."/>
            <person name="Law L."/>
            <person name="Lindgens D."/>
            <person name="Martinez D.E."/>
            <person name="Peng J."/>
            <person name="Wigge P.A."/>
            <person name="Bertulat B."/>
            <person name="Guder C."/>
            <person name="Nakamura Y."/>
            <person name="Ozbek S."/>
            <person name="Watanabe H."/>
            <person name="Khalturin K."/>
            <person name="Hemmrich G."/>
            <person name="Franke A."/>
            <person name="Augustin R."/>
            <person name="Fraune S."/>
            <person name="Hayakawa E."/>
            <person name="Hayakawa S."/>
            <person name="Hirose M."/>
            <person name="Hwang J."/>
            <person name="Ikeo K."/>
            <person name="Nishimiya-Fujisawa C."/>
            <person name="Ogura A."/>
            <person name="Takahashi T."/>
            <person name="Steinmetz P.R."/>
            <person name="Zhang X."/>
            <person name="Aufschnaiter R."/>
            <person name="Eder M.K."/>
            <person name="Gorny A.K."/>
            <person name="Salvenmoser W."/>
            <person name="Heimberg A.M."/>
            <person name="Wheeler B.M."/>
            <person name="Peterson K.J."/>
            <person name="Boettger A."/>
            <person name="Tischler P."/>
            <person name="Wolf A."/>
            <person name="Gojobori T."/>
            <person name="Remington K.A."/>
            <person name="Strausberg R.L."/>
            <person name="Venter J."/>
            <person name="Technau U."/>
            <person name="Hobmayer B."/>
            <person name="Bosch T.C."/>
            <person name="Holstein T.W."/>
            <person name="Fujisawa T."/>
            <person name="Bode H.R."/>
            <person name="David C.N."/>
            <person name="Rokhsar D.S."/>
            <person name="Steele R.E."/>
        </authorList>
    </citation>
    <scope>NUCLEOTIDE SEQUENCE</scope>
</reference>